<dbReference type="SUPFAM" id="SSF51569">
    <property type="entry name" value="Aldolase"/>
    <property type="match status" value="1"/>
</dbReference>
<dbReference type="CDD" id="cd11615">
    <property type="entry name" value="SAF_NeuB_like"/>
    <property type="match status" value="1"/>
</dbReference>
<dbReference type="Gene3D" id="3.90.1210.10">
    <property type="entry name" value="Antifreeze-like/N-acetylneuraminic acid synthase C-terminal domain"/>
    <property type="match status" value="1"/>
</dbReference>
<sequence>MTYLIAEVGQAHEGSLGMLHAYIDAVAKTGVDAIKFQTHIAEAESSLHEPFRVKFSRQDKSRYAYWERMSFTQEQWNDIGKHCKEVGLDFMSSPFSNAAVDVLEQAGVQTYKVGSGEVNNFLLLEKIAQTQKPVILSSGMSSWNELKKSIDFLKSRKVDYSILQCTTNYPTQPQDWGLHMIQEFKGYFKVKTGYSDHSGSITSGISAMSLGAEILEFHVVFHKEMFGPDVSSSLTFKQVGQLVEARDQLKVAFNNPVDKSDTSQFESLKTIFEKSLAVNKDLKKGHILRFEDLEAKKPKNLGIEAGKFESVIGKQLKITKNQWDFLKGEDLEA</sequence>
<dbReference type="InterPro" id="IPR006190">
    <property type="entry name" value="SAF_AFP_Neu5Ac"/>
</dbReference>
<dbReference type="SUPFAM" id="SSF51269">
    <property type="entry name" value="AFP III-like domain"/>
    <property type="match status" value="1"/>
</dbReference>
<dbReference type="Proteomes" id="UP000478505">
    <property type="component" value="Unassembled WGS sequence"/>
</dbReference>
<gene>
    <name evidence="2" type="ORF">G3567_07170</name>
</gene>
<dbReference type="RefSeq" id="WP_164004640.1">
    <property type="nucleotide sequence ID" value="NZ_JAAIKD010000003.1"/>
</dbReference>
<dbReference type="PROSITE" id="PS50844">
    <property type="entry name" value="AFP_LIKE"/>
    <property type="match status" value="1"/>
</dbReference>
<dbReference type="EMBL" id="JAAIKD010000003">
    <property type="protein sequence ID" value="NEV93925.1"/>
    <property type="molecule type" value="Genomic_DNA"/>
</dbReference>
<dbReference type="InterPro" id="IPR036732">
    <property type="entry name" value="AFP_Neu5c_C_sf"/>
</dbReference>
<dbReference type="AlphaFoldDB" id="A0A6B3R4P9"/>
<dbReference type="InterPro" id="IPR013132">
    <property type="entry name" value="PseI/NeuA/B-like_N"/>
</dbReference>
<reference evidence="2 3" key="1">
    <citation type="submission" date="2020-02" db="EMBL/GenBank/DDBJ databases">
        <title>Flavobacteriaceae Psychroflexus bacterium YR1-1, complete genome.</title>
        <authorList>
            <person name="Li Y."/>
            <person name="Wu S."/>
        </authorList>
    </citation>
    <scope>NUCLEOTIDE SEQUENCE [LARGE SCALE GENOMIC DNA]</scope>
    <source>
        <strain evidence="2 3">YR1-1</strain>
    </source>
</reference>
<accession>A0A6B3R4P9</accession>
<protein>
    <submittedName>
        <fullName evidence="2">N-acetylneuraminate synthase</fullName>
    </submittedName>
</protein>
<keyword evidence="3" id="KW-1185">Reference proteome</keyword>
<evidence type="ECO:0000313" key="2">
    <source>
        <dbReference type="EMBL" id="NEV93925.1"/>
    </source>
</evidence>
<name>A0A6B3R4P9_9FLAO</name>
<dbReference type="GO" id="GO:0016051">
    <property type="term" value="P:carbohydrate biosynthetic process"/>
    <property type="evidence" value="ECO:0007669"/>
    <property type="project" value="InterPro"/>
</dbReference>
<dbReference type="InterPro" id="IPR051690">
    <property type="entry name" value="PseI-like"/>
</dbReference>
<dbReference type="InterPro" id="IPR013785">
    <property type="entry name" value="Aldolase_TIM"/>
</dbReference>
<dbReference type="InterPro" id="IPR057736">
    <property type="entry name" value="SAF_PseI/NeuA/NeuB"/>
</dbReference>
<proteinExistence type="predicted"/>
<dbReference type="PANTHER" id="PTHR42966:SF1">
    <property type="entry name" value="SIALIC ACID SYNTHASE"/>
    <property type="match status" value="1"/>
</dbReference>
<evidence type="ECO:0000313" key="3">
    <source>
        <dbReference type="Proteomes" id="UP000478505"/>
    </source>
</evidence>
<dbReference type="GO" id="GO:0047444">
    <property type="term" value="F:N-acylneuraminate-9-phosphate synthase activity"/>
    <property type="evidence" value="ECO:0007669"/>
    <property type="project" value="TreeGrafter"/>
</dbReference>
<comment type="caution">
    <text evidence="2">The sequence shown here is derived from an EMBL/GenBank/DDBJ whole genome shotgun (WGS) entry which is preliminary data.</text>
</comment>
<dbReference type="PANTHER" id="PTHR42966">
    <property type="entry name" value="N-ACETYLNEURAMINATE SYNTHASE"/>
    <property type="match status" value="1"/>
</dbReference>
<dbReference type="Gene3D" id="3.20.20.70">
    <property type="entry name" value="Aldolase class I"/>
    <property type="match status" value="1"/>
</dbReference>
<feature type="domain" description="AFP-like" evidence="1">
    <location>
        <begin position="275"/>
        <end position="333"/>
    </location>
</feature>
<evidence type="ECO:0000259" key="1">
    <source>
        <dbReference type="PROSITE" id="PS50844"/>
    </source>
</evidence>
<organism evidence="2 3">
    <name type="scientific">Psychroflexus aurantiacus</name>
    <dbReference type="NCBI Taxonomy" id="2709310"/>
    <lineage>
        <taxon>Bacteria</taxon>
        <taxon>Pseudomonadati</taxon>
        <taxon>Bacteroidota</taxon>
        <taxon>Flavobacteriia</taxon>
        <taxon>Flavobacteriales</taxon>
        <taxon>Flavobacteriaceae</taxon>
        <taxon>Psychroflexus</taxon>
    </lineage>
</organism>
<dbReference type="Pfam" id="PF03102">
    <property type="entry name" value="NeuB"/>
    <property type="match status" value="1"/>
</dbReference>